<name>A0A841AN81_9MICO</name>
<evidence type="ECO:0000256" key="6">
    <source>
        <dbReference type="ARBA" id="ARBA00023136"/>
    </source>
</evidence>
<organism evidence="10 11">
    <name type="scientific">Conyzicola lurida</name>
    <dbReference type="NCBI Taxonomy" id="1172621"/>
    <lineage>
        <taxon>Bacteria</taxon>
        <taxon>Bacillati</taxon>
        <taxon>Actinomycetota</taxon>
        <taxon>Actinomycetes</taxon>
        <taxon>Micrococcales</taxon>
        <taxon>Microbacteriaceae</taxon>
        <taxon>Conyzicola</taxon>
    </lineage>
</organism>
<dbReference type="RefSeq" id="WP_184234979.1">
    <property type="nucleotide sequence ID" value="NZ_JACHMJ010000001.1"/>
</dbReference>
<feature type="transmembrane region" description="Helical" evidence="8">
    <location>
        <begin position="197"/>
        <end position="215"/>
    </location>
</feature>
<comment type="catalytic activity">
    <reaction evidence="8">
        <text>N-terminal S-1,2-diacyl-sn-glyceryl-L-cysteinyl-[lipoprotein] + a glycerophospholipid = N-acyl-S-1,2-diacyl-sn-glyceryl-L-cysteinyl-[lipoprotein] + a 2-acyl-sn-glycero-3-phospholipid + H(+)</text>
        <dbReference type="Rhea" id="RHEA:48228"/>
        <dbReference type="Rhea" id="RHEA-COMP:14681"/>
        <dbReference type="Rhea" id="RHEA-COMP:14684"/>
        <dbReference type="ChEBI" id="CHEBI:15378"/>
        <dbReference type="ChEBI" id="CHEBI:136912"/>
        <dbReference type="ChEBI" id="CHEBI:140656"/>
        <dbReference type="ChEBI" id="CHEBI:140657"/>
        <dbReference type="ChEBI" id="CHEBI:140660"/>
        <dbReference type="EC" id="2.3.1.269"/>
    </reaction>
</comment>
<dbReference type="InterPro" id="IPR036526">
    <property type="entry name" value="C-N_Hydrolase_sf"/>
</dbReference>
<evidence type="ECO:0000259" key="9">
    <source>
        <dbReference type="PROSITE" id="PS50263"/>
    </source>
</evidence>
<gene>
    <name evidence="8" type="primary">lnt</name>
    <name evidence="10" type="ORF">HD599_001318</name>
</gene>
<dbReference type="EC" id="2.3.1.269" evidence="8"/>
<keyword evidence="5 8" id="KW-1133">Transmembrane helix</keyword>
<dbReference type="GO" id="GO:0005886">
    <property type="term" value="C:plasma membrane"/>
    <property type="evidence" value="ECO:0007669"/>
    <property type="project" value="UniProtKB-SubCell"/>
</dbReference>
<dbReference type="AlphaFoldDB" id="A0A841AN81"/>
<evidence type="ECO:0000256" key="2">
    <source>
        <dbReference type="ARBA" id="ARBA00022475"/>
    </source>
</evidence>
<dbReference type="PANTHER" id="PTHR38686:SF1">
    <property type="entry name" value="APOLIPOPROTEIN N-ACYLTRANSFERASE"/>
    <property type="match status" value="1"/>
</dbReference>
<dbReference type="Gene3D" id="3.60.110.10">
    <property type="entry name" value="Carbon-nitrogen hydrolase"/>
    <property type="match status" value="1"/>
</dbReference>
<feature type="transmembrane region" description="Helical" evidence="8">
    <location>
        <begin position="122"/>
        <end position="144"/>
    </location>
</feature>
<evidence type="ECO:0000256" key="8">
    <source>
        <dbReference type="HAMAP-Rule" id="MF_01148"/>
    </source>
</evidence>
<dbReference type="GO" id="GO:0016410">
    <property type="term" value="F:N-acyltransferase activity"/>
    <property type="evidence" value="ECO:0007669"/>
    <property type="project" value="UniProtKB-UniRule"/>
</dbReference>
<dbReference type="Proteomes" id="UP000536685">
    <property type="component" value="Unassembled WGS sequence"/>
</dbReference>
<keyword evidence="11" id="KW-1185">Reference proteome</keyword>
<dbReference type="NCBIfam" id="TIGR00546">
    <property type="entry name" value="lnt"/>
    <property type="match status" value="1"/>
</dbReference>
<dbReference type="InterPro" id="IPR004563">
    <property type="entry name" value="Apolipo_AcylTrfase"/>
</dbReference>
<dbReference type="PROSITE" id="PS50263">
    <property type="entry name" value="CN_HYDROLASE"/>
    <property type="match status" value="1"/>
</dbReference>
<keyword evidence="10" id="KW-0449">Lipoprotein</keyword>
<keyword evidence="7 8" id="KW-0012">Acyltransferase</keyword>
<sequence length="516" mass="55585">MHPPARRALPTWAALLVALAAGPILDAGFPDRGFWPATFVGIGLVIAALIGRTAKGGFLVGLVAGLSFYLIHIEWASTFLGLLPMIALSTLESLFFGVGAIAITLAYRWVPRVWRSTRARLLFLPVVVAGLWTAREAIASVWPYGGFAWGRVSLSQSESPFSALFGWVGVSGTSFIMVFLVAVVVECLRLRSADRALRGIVAVGLTLLVLLVPAFPTVIDGTMKVAAVQGSGPAGYFDPHEAGDLLAAQVDATLPILDEEDVDVVVWPEGGSDSSPLDSRYTAQVFDYVSEKLDAPFVSWAVTTREVDGVETYYNTSMLWEAGEGQQDFYDKKHPVPFGEYVPDRAFWRPFAPDLIDLIGREYTPGTTDAVFDIDGIIAGINICFDIVDDQLMTDAVDQGAQIIFAQTNNADFGRTDESVQQLAIARARAIELGRSVVNISTVGTSAIIAPDGSTMVQLPTFTPGTMIEDVPLSSVTTPAVLLGRQFEWLVSGIGLLGMVLAGVLVRRDRREKTRG</sequence>
<evidence type="ECO:0000256" key="3">
    <source>
        <dbReference type="ARBA" id="ARBA00022679"/>
    </source>
</evidence>
<protein>
    <recommendedName>
        <fullName evidence="8">Apolipoprotein N-acyltransferase</fullName>
        <shortName evidence="8">ALP N-acyltransferase</shortName>
        <ecNumber evidence="8">2.3.1.269</ecNumber>
    </recommendedName>
</protein>
<comment type="caution">
    <text evidence="10">The sequence shown here is derived from an EMBL/GenBank/DDBJ whole genome shotgun (WGS) entry which is preliminary data.</text>
</comment>
<evidence type="ECO:0000256" key="4">
    <source>
        <dbReference type="ARBA" id="ARBA00022692"/>
    </source>
</evidence>
<feature type="transmembrane region" description="Helical" evidence="8">
    <location>
        <begin position="164"/>
        <end position="185"/>
    </location>
</feature>
<keyword evidence="3 8" id="KW-0808">Transferase</keyword>
<evidence type="ECO:0000313" key="11">
    <source>
        <dbReference type="Proteomes" id="UP000536685"/>
    </source>
</evidence>
<evidence type="ECO:0000256" key="7">
    <source>
        <dbReference type="ARBA" id="ARBA00023315"/>
    </source>
</evidence>
<comment type="function">
    <text evidence="8">Catalyzes the phospholipid dependent N-acylation of the N-terminal cysteine of apolipoprotein, the last step in lipoprotein maturation.</text>
</comment>
<evidence type="ECO:0000256" key="5">
    <source>
        <dbReference type="ARBA" id="ARBA00022989"/>
    </source>
</evidence>
<dbReference type="PANTHER" id="PTHR38686">
    <property type="entry name" value="APOLIPOPROTEIN N-ACYLTRANSFERASE"/>
    <property type="match status" value="1"/>
</dbReference>
<dbReference type="InterPro" id="IPR045378">
    <property type="entry name" value="LNT_N"/>
</dbReference>
<evidence type="ECO:0000313" key="10">
    <source>
        <dbReference type="EMBL" id="MBB5842995.1"/>
    </source>
</evidence>
<keyword evidence="6 8" id="KW-0472">Membrane</keyword>
<feature type="transmembrane region" description="Helical" evidence="8">
    <location>
        <begin position="33"/>
        <end position="51"/>
    </location>
</feature>
<dbReference type="HAMAP" id="MF_01148">
    <property type="entry name" value="Lnt"/>
    <property type="match status" value="1"/>
</dbReference>
<evidence type="ECO:0000256" key="1">
    <source>
        <dbReference type="ARBA" id="ARBA00004651"/>
    </source>
</evidence>
<comment type="similarity">
    <text evidence="8">Belongs to the CN hydrolase family. Apolipoprotein N-acyltransferase subfamily.</text>
</comment>
<dbReference type="Pfam" id="PF00795">
    <property type="entry name" value="CN_hydrolase"/>
    <property type="match status" value="1"/>
</dbReference>
<accession>A0A841AN81</accession>
<feature type="transmembrane region" description="Helical" evidence="8">
    <location>
        <begin position="489"/>
        <end position="506"/>
    </location>
</feature>
<dbReference type="CDD" id="cd07571">
    <property type="entry name" value="ALP_N-acyl_transferase"/>
    <property type="match status" value="1"/>
</dbReference>
<feature type="transmembrane region" description="Helical" evidence="8">
    <location>
        <begin position="58"/>
        <end position="87"/>
    </location>
</feature>
<comment type="subcellular location">
    <subcellularLocation>
        <location evidence="1 8">Cell membrane</location>
        <topology evidence="1 8">Multi-pass membrane protein</topology>
    </subcellularLocation>
</comment>
<dbReference type="EMBL" id="JACHMJ010000001">
    <property type="protein sequence ID" value="MBB5842995.1"/>
    <property type="molecule type" value="Genomic_DNA"/>
</dbReference>
<dbReference type="GO" id="GO:0042158">
    <property type="term" value="P:lipoprotein biosynthetic process"/>
    <property type="evidence" value="ECO:0007669"/>
    <property type="project" value="UniProtKB-UniRule"/>
</dbReference>
<reference evidence="10 11" key="1">
    <citation type="submission" date="2020-08" db="EMBL/GenBank/DDBJ databases">
        <title>Sequencing the genomes of 1000 actinobacteria strains.</title>
        <authorList>
            <person name="Klenk H.-P."/>
        </authorList>
    </citation>
    <scope>NUCLEOTIDE SEQUENCE [LARGE SCALE GENOMIC DNA]</scope>
    <source>
        <strain evidence="10 11">DSM 105784</strain>
    </source>
</reference>
<keyword evidence="2 8" id="KW-1003">Cell membrane</keyword>
<keyword evidence="4 8" id="KW-0812">Transmembrane</keyword>
<dbReference type="UniPathway" id="UPA00666"/>
<dbReference type="Pfam" id="PF20154">
    <property type="entry name" value="LNT_N"/>
    <property type="match status" value="1"/>
</dbReference>
<comment type="pathway">
    <text evidence="8">Protein modification; lipoprotein biosynthesis (N-acyl transfer).</text>
</comment>
<feature type="transmembrane region" description="Helical" evidence="8">
    <location>
        <begin position="93"/>
        <end position="110"/>
    </location>
</feature>
<feature type="domain" description="CN hydrolase" evidence="9">
    <location>
        <begin position="223"/>
        <end position="473"/>
    </location>
</feature>
<dbReference type="InterPro" id="IPR003010">
    <property type="entry name" value="C-N_Hydrolase"/>
</dbReference>
<dbReference type="SUPFAM" id="SSF56317">
    <property type="entry name" value="Carbon-nitrogen hydrolase"/>
    <property type="match status" value="1"/>
</dbReference>
<proteinExistence type="inferred from homology"/>